<organism evidence="2 3">
    <name type="scientific">Arthrobotrys musiformis</name>
    <dbReference type="NCBI Taxonomy" id="47236"/>
    <lineage>
        <taxon>Eukaryota</taxon>
        <taxon>Fungi</taxon>
        <taxon>Dikarya</taxon>
        <taxon>Ascomycota</taxon>
        <taxon>Pezizomycotina</taxon>
        <taxon>Orbiliomycetes</taxon>
        <taxon>Orbiliales</taxon>
        <taxon>Orbiliaceae</taxon>
        <taxon>Arthrobotrys</taxon>
    </lineage>
</organism>
<accession>A0AAV9W8T1</accession>
<dbReference type="InterPro" id="IPR036047">
    <property type="entry name" value="F-box-like_dom_sf"/>
</dbReference>
<dbReference type="SUPFAM" id="SSF81383">
    <property type="entry name" value="F-box domain"/>
    <property type="match status" value="1"/>
</dbReference>
<name>A0AAV9W8T1_9PEZI</name>
<proteinExistence type="predicted"/>
<dbReference type="Proteomes" id="UP001370758">
    <property type="component" value="Unassembled WGS sequence"/>
</dbReference>
<evidence type="ECO:0000313" key="3">
    <source>
        <dbReference type="Proteomes" id="UP001370758"/>
    </source>
</evidence>
<evidence type="ECO:0000259" key="1">
    <source>
        <dbReference type="PROSITE" id="PS50181"/>
    </source>
</evidence>
<sequence length="568" mass="65746">MGYLANLPVEIKTLIVSELSTTDLKEVCLISKAFSSIVIPILYSTIRLKPHPRQGIDPYQKENLFSAERPNPHLKHVRNLQIIHPDAGRGISSATIDYINKEVQPKLKENQLHSLSLCSALESGPDVLPFLIHNRNLRALRLDVPPPCAAYVEYFDYLGANHYNLRTLSLQMLDISDRDADVTTLYKLLSKLNNLRSLDIKFREPDHRPIKNPPLWTDGINLVDTIFGMKSLRELSLLGNDIPLGYWAEANPGKRVGNGLTLFRAEVVDRGDGDREACNRDDLFWSRSLELTTVRRLSFCLGIIFFDESITDQTPRYISRNNNLQSMLAGCERLEEFRCCNLPQIPEFDPTSHCFFRAKDTLTRLRICCSDWFGMDDMEGFLSRDQHAQRETKILSELTALKILEIPVSWPVKWYISSKSLELVHVLREPKYNPGDYDSDEEDDEDDLDDLDNILKVPTRVLFLQTKAQQFAKITQPHFLPSLKVLVFSKINYFRDHCHTRRFEGVQGDRTEFLPLAYSVEREDNSELPYGVAEPLGFKEMEERLPWLYDGMYWEGRFWDESQGYRFW</sequence>
<keyword evidence="3" id="KW-1185">Reference proteome</keyword>
<dbReference type="PROSITE" id="PS50181">
    <property type="entry name" value="FBOX"/>
    <property type="match status" value="1"/>
</dbReference>
<dbReference type="SUPFAM" id="SSF52047">
    <property type="entry name" value="RNI-like"/>
    <property type="match status" value="1"/>
</dbReference>
<protein>
    <recommendedName>
        <fullName evidence="1">F-box domain-containing protein</fullName>
    </recommendedName>
</protein>
<gene>
    <name evidence="2" type="ORF">TWF481_006539</name>
</gene>
<reference evidence="2 3" key="1">
    <citation type="submission" date="2023-08" db="EMBL/GenBank/DDBJ databases">
        <authorList>
            <person name="Palmer J.M."/>
        </authorList>
    </citation>
    <scope>NUCLEOTIDE SEQUENCE [LARGE SCALE GENOMIC DNA]</scope>
    <source>
        <strain evidence="2 3">TWF481</strain>
    </source>
</reference>
<dbReference type="InterPro" id="IPR032675">
    <property type="entry name" value="LRR_dom_sf"/>
</dbReference>
<dbReference type="Gene3D" id="3.80.10.10">
    <property type="entry name" value="Ribonuclease Inhibitor"/>
    <property type="match status" value="1"/>
</dbReference>
<comment type="caution">
    <text evidence="2">The sequence shown here is derived from an EMBL/GenBank/DDBJ whole genome shotgun (WGS) entry which is preliminary data.</text>
</comment>
<dbReference type="InterPro" id="IPR001810">
    <property type="entry name" value="F-box_dom"/>
</dbReference>
<dbReference type="EMBL" id="JAVHJL010000004">
    <property type="protein sequence ID" value="KAK6504600.1"/>
    <property type="molecule type" value="Genomic_DNA"/>
</dbReference>
<evidence type="ECO:0000313" key="2">
    <source>
        <dbReference type="EMBL" id="KAK6504600.1"/>
    </source>
</evidence>
<dbReference type="AlphaFoldDB" id="A0AAV9W8T1"/>
<feature type="domain" description="F-box" evidence="1">
    <location>
        <begin position="1"/>
        <end position="46"/>
    </location>
</feature>